<evidence type="ECO:0000259" key="2">
    <source>
        <dbReference type="Pfam" id="PF16896"/>
    </source>
</evidence>
<dbReference type="SUPFAM" id="SSF51735">
    <property type="entry name" value="NAD(P)-binding Rossmann-fold domains"/>
    <property type="match status" value="1"/>
</dbReference>
<dbReference type="Pfam" id="PF16896">
    <property type="entry name" value="PGDH_C"/>
    <property type="match status" value="1"/>
</dbReference>
<evidence type="ECO:0000313" key="4">
    <source>
        <dbReference type="Proteomes" id="UP001438008"/>
    </source>
</evidence>
<dbReference type="Pfam" id="PF03807">
    <property type="entry name" value="F420_oxidored"/>
    <property type="match status" value="1"/>
</dbReference>
<dbReference type="Gene3D" id="3.40.50.720">
    <property type="entry name" value="NAD(P)-binding Rossmann-like Domain"/>
    <property type="match status" value="1"/>
</dbReference>
<dbReference type="RefSeq" id="WP_349164545.1">
    <property type="nucleotide sequence ID" value="NZ_JBBMFE010000007.1"/>
</dbReference>
<dbReference type="InterPro" id="IPR031663">
    <property type="entry name" value="PGDH_C"/>
</dbReference>
<protein>
    <submittedName>
        <fullName evidence="3">Phosphogluconate dehydrogenase C-terminal domain-containing protein</fullName>
    </submittedName>
</protein>
<evidence type="ECO:0000259" key="1">
    <source>
        <dbReference type="Pfam" id="PF03807"/>
    </source>
</evidence>
<reference evidence="3 4" key="1">
    <citation type="submission" date="2024-03" db="EMBL/GenBank/DDBJ databases">
        <title>Human intestinal bacterial collection.</title>
        <authorList>
            <person name="Pauvert C."/>
            <person name="Hitch T.C.A."/>
            <person name="Clavel T."/>
        </authorList>
    </citation>
    <scope>NUCLEOTIDE SEQUENCE [LARGE SCALE GENOMIC DNA]</scope>
    <source>
        <strain evidence="3 4">CLA-AA-H132</strain>
    </source>
</reference>
<accession>A0ABV1FHP7</accession>
<evidence type="ECO:0000313" key="3">
    <source>
        <dbReference type="EMBL" id="MEQ2472584.1"/>
    </source>
</evidence>
<dbReference type="InterPro" id="IPR028939">
    <property type="entry name" value="P5C_Rdtase_cat_N"/>
</dbReference>
<dbReference type="Proteomes" id="UP001438008">
    <property type="component" value="Unassembled WGS sequence"/>
</dbReference>
<dbReference type="InterPro" id="IPR037161">
    <property type="entry name" value="Semialdehyde_DH-like_C"/>
</dbReference>
<dbReference type="Gene3D" id="1.10.3640.10">
    <property type="entry name" value="Semialdehyde dehydrogenase-like, C-terminal"/>
    <property type="match status" value="1"/>
</dbReference>
<dbReference type="EMBL" id="JBBMFE010000007">
    <property type="protein sequence ID" value="MEQ2472584.1"/>
    <property type="molecule type" value="Genomic_DNA"/>
</dbReference>
<gene>
    <name evidence="3" type="ORF">WMO29_08790</name>
</gene>
<comment type="caution">
    <text evidence="3">The sequence shown here is derived from an EMBL/GenBank/DDBJ whole genome shotgun (WGS) entry which is preliminary data.</text>
</comment>
<feature type="domain" description="Pyrroline-5-carboxylate reductase catalytic N-terminal" evidence="1">
    <location>
        <begin position="3"/>
        <end position="79"/>
    </location>
</feature>
<organism evidence="3 4">
    <name type="scientific">Laedolimicola intestinihominis</name>
    <dbReference type="NCBI Taxonomy" id="3133166"/>
    <lineage>
        <taxon>Bacteria</taxon>
        <taxon>Bacillati</taxon>
        <taxon>Bacillota</taxon>
        <taxon>Clostridia</taxon>
        <taxon>Lachnospirales</taxon>
        <taxon>Lachnospiraceae</taxon>
        <taxon>Laedolimicola</taxon>
    </lineage>
</organism>
<proteinExistence type="predicted"/>
<feature type="domain" description="Phosphogluconate dehydrogenase (decarboxylating) C-terminal" evidence="2">
    <location>
        <begin position="122"/>
        <end position="273"/>
    </location>
</feature>
<name>A0ABV1FHP7_9FIRM</name>
<dbReference type="InterPro" id="IPR036291">
    <property type="entry name" value="NAD(P)-bd_dom_sf"/>
</dbReference>
<sequence>MEKITILGAGGKMGARITDSLLRNGYHPCLVENDKSKIPSIEHKGLPIESPEKALSDCDVVIFALPDRLLGKLTAQYAPMVKPGTLIILLDPAAVFAEEAFIRADCTTAVIHPCHPQLFFEQPNEEARNDHFGGVAALQDIVIAYVSGERKLFDDLAMPLSKKMFSPVMNSFEITVEQMALLEPAATEVVNTALIKCMTEVVDEIVKVGVPEAAARSFILGHMQMGLSIYFLHTNPLSDAAKIAASNGYKKVINPNWREALDIEFTRTIVKAMLHPDQYQQ</sequence>
<keyword evidence="4" id="KW-1185">Reference proteome</keyword>